<proteinExistence type="predicted"/>
<evidence type="ECO:0000313" key="1">
    <source>
        <dbReference type="EMBL" id="GHI01092.1"/>
    </source>
</evidence>
<protein>
    <submittedName>
        <fullName evidence="1">Uncharacterized protein</fullName>
    </submittedName>
</protein>
<sequence>MRWQGLSWILLHGISGGTKNRIKQGDRYINKNLRMHKKEKRRIPDLSEWQFLCPGNRHSSSLNDRQSIVLQRARANFK</sequence>
<name>A0ABQ3NB05_9BACI</name>
<reference evidence="1 2" key="1">
    <citation type="journal article" date="2022" name="Int. J. Syst. Evol. Microbiol.">
        <title>Neobacillus kokaensis sp. nov., isolated from soil.</title>
        <authorList>
            <person name="Yuki K."/>
            <person name="Matsubara H."/>
            <person name="Yamaguchi S."/>
        </authorList>
    </citation>
    <scope>NUCLEOTIDE SEQUENCE [LARGE SCALE GENOMIC DNA]</scope>
    <source>
        <strain evidence="1 2">LOB 377</strain>
    </source>
</reference>
<gene>
    <name evidence="1" type="ORF">AM1BK_46340</name>
</gene>
<dbReference type="EMBL" id="BNDS01000033">
    <property type="protein sequence ID" value="GHI01092.1"/>
    <property type="molecule type" value="Genomic_DNA"/>
</dbReference>
<comment type="caution">
    <text evidence="1">The sequence shown here is derived from an EMBL/GenBank/DDBJ whole genome shotgun (WGS) entry which is preliminary data.</text>
</comment>
<dbReference type="Proteomes" id="UP000637074">
    <property type="component" value="Unassembled WGS sequence"/>
</dbReference>
<accession>A0ABQ3NB05</accession>
<organism evidence="1 2">
    <name type="scientific">Neobacillus kokaensis</name>
    <dbReference type="NCBI Taxonomy" id="2759023"/>
    <lineage>
        <taxon>Bacteria</taxon>
        <taxon>Bacillati</taxon>
        <taxon>Bacillota</taxon>
        <taxon>Bacilli</taxon>
        <taxon>Bacillales</taxon>
        <taxon>Bacillaceae</taxon>
        <taxon>Neobacillus</taxon>
    </lineage>
</organism>
<keyword evidence="2" id="KW-1185">Reference proteome</keyword>
<evidence type="ECO:0000313" key="2">
    <source>
        <dbReference type="Proteomes" id="UP000637074"/>
    </source>
</evidence>